<dbReference type="OrthoDB" id="3877279at2759"/>
<feature type="region of interest" description="Disordered" evidence="1">
    <location>
        <begin position="25"/>
        <end position="54"/>
    </location>
</feature>
<dbReference type="HOGENOM" id="CLU_912132_0_0_1"/>
<dbReference type="AlphaFoldDB" id="R7YP58"/>
<keyword evidence="3" id="KW-1185">Reference proteome</keyword>
<evidence type="ECO:0000313" key="2">
    <source>
        <dbReference type="EMBL" id="EON63715.1"/>
    </source>
</evidence>
<evidence type="ECO:0000313" key="3">
    <source>
        <dbReference type="Proteomes" id="UP000016924"/>
    </source>
</evidence>
<dbReference type="EMBL" id="JH767564">
    <property type="protein sequence ID" value="EON63715.1"/>
    <property type="molecule type" value="Genomic_DNA"/>
</dbReference>
<proteinExistence type="predicted"/>
<organism evidence="2 3">
    <name type="scientific">Coniosporium apollinis (strain CBS 100218)</name>
    <name type="common">Rock-inhabiting black yeast</name>
    <dbReference type="NCBI Taxonomy" id="1168221"/>
    <lineage>
        <taxon>Eukaryota</taxon>
        <taxon>Fungi</taxon>
        <taxon>Dikarya</taxon>
        <taxon>Ascomycota</taxon>
        <taxon>Pezizomycotina</taxon>
        <taxon>Dothideomycetes</taxon>
        <taxon>Dothideomycetes incertae sedis</taxon>
        <taxon>Coniosporium</taxon>
    </lineage>
</organism>
<accession>R7YP58</accession>
<protein>
    <recommendedName>
        <fullName evidence="4">Cyclin N-terminal domain-containing protein</fullName>
    </recommendedName>
</protein>
<dbReference type="OMA" id="PIMPQRQ"/>
<dbReference type="eggNOG" id="ENOG502S61K">
    <property type="taxonomic scope" value="Eukaryota"/>
</dbReference>
<feature type="compositionally biased region" description="Polar residues" evidence="1">
    <location>
        <begin position="39"/>
        <end position="51"/>
    </location>
</feature>
<sequence length="272" mass="29395">MSSRRTSVGSVEDLDAYFANYVPLSNLPTPPPRPDESSSDGSCATSPSSHSFDPELAGPAELLANLVPSNASPHRPFAATIYDYLSRAQLPIEVLGLAACILDALSARFAASWRQELFQQDTQKGRQDGRPTPFIIQTNSRNSYSSCPEPEIIVLATLHLAVAYLSDRPMLPAFWARHVSPNAFSVAEINTTTRCVLRDIDYGLHSFTPEMVDEAIADMRRAGETVRLEAKPASVGQGLGVRRKPPAVLELGRLGRAVVADGLVTPEPSPPC</sequence>
<dbReference type="Proteomes" id="UP000016924">
    <property type="component" value="Unassembled WGS sequence"/>
</dbReference>
<dbReference type="GeneID" id="19900254"/>
<evidence type="ECO:0000256" key="1">
    <source>
        <dbReference type="SAM" id="MobiDB-lite"/>
    </source>
</evidence>
<evidence type="ECO:0008006" key="4">
    <source>
        <dbReference type="Google" id="ProtNLM"/>
    </source>
</evidence>
<name>R7YP58_CONA1</name>
<gene>
    <name evidence="2" type="ORF">W97_02943</name>
</gene>
<reference evidence="3" key="1">
    <citation type="submission" date="2012-06" db="EMBL/GenBank/DDBJ databases">
        <title>The genome sequence of Coniosporium apollinis CBS 100218.</title>
        <authorList>
            <consortium name="The Broad Institute Genome Sequencing Platform"/>
            <person name="Cuomo C."/>
            <person name="Gorbushina A."/>
            <person name="Noack S."/>
            <person name="Walker B."/>
            <person name="Young S.K."/>
            <person name="Zeng Q."/>
            <person name="Gargeya S."/>
            <person name="Fitzgerald M."/>
            <person name="Haas B."/>
            <person name="Abouelleil A."/>
            <person name="Alvarado L."/>
            <person name="Arachchi H.M."/>
            <person name="Berlin A.M."/>
            <person name="Chapman S.B."/>
            <person name="Goldberg J."/>
            <person name="Griggs A."/>
            <person name="Gujja S."/>
            <person name="Hansen M."/>
            <person name="Howarth C."/>
            <person name="Imamovic A."/>
            <person name="Larimer J."/>
            <person name="McCowan C."/>
            <person name="Montmayeur A."/>
            <person name="Murphy C."/>
            <person name="Neiman D."/>
            <person name="Pearson M."/>
            <person name="Priest M."/>
            <person name="Roberts A."/>
            <person name="Saif S."/>
            <person name="Shea T."/>
            <person name="Sisk P."/>
            <person name="Sykes S."/>
            <person name="Wortman J."/>
            <person name="Nusbaum C."/>
            <person name="Birren B."/>
        </authorList>
    </citation>
    <scope>NUCLEOTIDE SEQUENCE [LARGE SCALE GENOMIC DNA]</scope>
    <source>
        <strain evidence="3">CBS 100218</strain>
    </source>
</reference>
<dbReference type="RefSeq" id="XP_007779032.1">
    <property type="nucleotide sequence ID" value="XM_007780842.1"/>
</dbReference>